<evidence type="ECO:0008006" key="3">
    <source>
        <dbReference type="Google" id="ProtNLM"/>
    </source>
</evidence>
<organism evidence="1 2">
    <name type="scientific">Neonectria magnoliae</name>
    <dbReference type="NCBI Taxonomy" id="2732573"/>
    <lineage>
        <taxon>Eukaryota</taxon>
        <taxon>Fungi</taxon>
        <taxon>Dikarya</taxon>
        <taxon>Ascomycota</taxon>
        <taxon>Pezizomycotina</taxon>
        <taxon>Sordariomycetes</taxon>
        <taxon>Hypocreomycetidae</taxon>
        <taxon>Hypocreales</taxon>
        <taxon>Nectriaceae</taxon>
        <taxon>Neonectria</taxon>
    </lineage>
</organism>
<evidence type="ECO:0000313" key="1">
    <source>
        <dbReference type="EMBL" id="KAK7429047.1"/>
    </source>
</evidence>
<dbReference type="EMBL" id="JAZAVK010000033">
    <property type="protein sequence ID" value="KAK7429047.1"/>
    <property type="molecule type" value="Genomic_DNA"/>
</dbReference>
<evidence type="ECO:0000313" key="2">
    <source>
        <dbReference type="Proteomes" id="UP001498421"/>
    </source>
</evidence>
<protein>
    <recommendedName>
        <fullName evidence="3">Transcription factor domain-containing protein</fullName>
    </recommendedName>
</protein>
<sequence length="160" mass="18258">MPVLNSWMQEMVLNASQTGSFGDYLVSPAHEKTIDNLSSSYSLQREDLLWYSWILTESVRRAWVVGSAIQVAFMALQQKKVDSCQGGMMITTRQGIWEAQSSVAWEKLCLEVHVGLMQIVEVERLFTDFAPSEVNEFTKVALEVVFGRDKMERWGVQTEE</sequence>
<gene>
    <name evidence="1" type="ORF">QQZ08_004454</name>
</gene>
<keyword evidence="2" id="KW-1185">Reference proteome</keyword>
<dbReference type="Proteomes" id="UP001498421">
    <property type="component" value="Unassembled WGS sequence"/>
</dbReference>
<comment type="caution">
    <text evidence="1">The sequence shown here is derived from an EMBL/GenBank/DDBJ whole genome shotgun (WGS) entry which is preliminary data.</text>
</comment>
<name>A0ABR1I8C2_9HYPO</name>
<accession>A0ABR1I8C2</accession>
<proteinExistence type="predicted"/>
<reference evidence="1 2" key="1">
    <citation type="journal article" date="2025" name="Microbiol. Resour. Announc.">
        <title>Draft genome sequences for Neonectria magnoliae and Neonectria punicea, canker pathogens of Liriodendron tulipifera and Acer saccharum in West Virginia.</title>
        <authorList>
            <person name="Petronek H.M."/>
            <person name="Kasson M.T."/>
            <person name="Metheny A.M."/>
            <person name="Stauder C.M."/>
            <person name="Lovett B."/>
            <person name="Lynch S.C."/>
            <person name="Garnas J.R."/>
            <person name="Kasson L.R."/>
            <person name="Stajich J.E."/>
        </authorList>
    </citation>
    <scope>NUCLEOTIDE SEQUENCE [LARGE SCALE GENOMIC DNA]</scope>
    <source>
        <strain evidence="1 2">NRRL 64651</strain>
    </source>
</reference>